<dbReference type="Gene3D" id="2.130.10.10">
    <property type="entry name" value="YVTN repeat-like/Quinoprotein amine dehydrogenase"/>
    <property type="match status" value="3"/>
</dbReference>
<accession>A0A5C7GK02</accession>
<dbReference type="EC" id="2.7.13.3" evidence="2"/>
<keyword evidence="13" id="KW-0472">Membrane</keyword>
<dbReference type="InterPro" id="IPR011006">
    <property type="entry name" value="CheY-like_superfamily"/>
</dbReference>
<dbReference type="GO" id="GO:0043565">
    <property type="term" value="F:sequence-specific DNA binding"/>
    <property type="evidence" value="ECO:0007669"/>
    <property type="project" value="InterPro"/>
</dbReference>
<organism evidence="17 18">
    <name type="scientific">Seonamhaeicola maritimus</name>
    <dbReference type="NCBI Taxonomy" id="2591822"/>
    <lineage>
        <taxon>Bacteria</taxon>
        <taxon>Pseudomonadati</taxon>
        <taxon>Bacteroidota</taxon>
        <taxon>Flavobacteriia</taxon>
        <taxon>Flavobacteriales</taxon>
        <taxon>Flavobacteriaceae</taxon>
    </lineage>
</organism>
<keyword evidence="13" id="KW-1133">Transmembrane helix</keyword>
<dbReference type="Pfam" id="PF12833">
    <property type="entry name" value="HTH_18"/>
    <property type="match status" value="1"/>
</dbReference>
<name>A0A5C7GK02_9FLAO</name>
<dbReference type="Gene3D" id="3.40.50.2300">
    <property type="match status" value="1"/>
</dbReference>
<evidence type="ECO:0000259" key="15">
    <source>
        <dbReference type="PROSITE" id="PS50109"/>
    </source>
</evidence>
<feature type="transmembrane region" description="Helical" evidence="13">
    <location>
        <begin position="832"/>
        <end position="858"/>
    </location>
</feature>
<dbReference type="SMART" id="SM00387">
    <property type="entry name" value="HATPase_c"/>
    <property type="match status" value="1"/>
</dbReference>
<evidence type="ECO:0000256" key="10">
    <source>
        <dbReference type="ARBA" id="ARBA00023125"/>
    </source>
</evidence>
<dbReference type="GO" id="GO:0000155">
    <property type="term" value="F:phosphorelay sensor kinase activity"/>
    <property type="evidence" value="ECO:0007669"/>
    <property type="project" value="InterPro"/>
</dbReference>
<dbReference type="InterPro" id="IPR011110">
    <property type="entry name" value="Reg_prop"/>
</dbReference>
<keyword evidence="4" id="KW-0808">Transferase</keyword>
<dbReference type="InterPro" id="IPR018062">
    <property type="entry name" value="HTH_AraC-typ_CS"/>
</dbReference>
<dbReference type="GO" id="GO:0005524">
    <property type="term" value="F:ATP binding"/>
    <property type="evidence" value="ECO:0007669"/>
    <property type="project" value="UniProtKB-KW"/>
</dbReference>
<feature type="modified residue" description="4-aspartylphosphate" evidence="12">
    <location>
        <position position="1209"/>
    </location>
</feature>
<dbReference type="InterPro" id="IPR013783">
    <property type="entry name" value="Ig-like_fold"/>
</dbReference>
<dbReference type="PROSITE" id="PS51257">
    <property type="entry name" value="PROKAR_LIPOPROTEIN"/>
    <property type="match status" value="1"/>
</dbReference>
<dbReference type="PANTHER" id="PTHR43547:SF2">
    <property type="entry name" value="HYBRID SIGNAL TRANSDUCTION HISTIDINE KINASE C"/>
    <property type="match status" value="1"/>
</dbReference>
<comment type="caution">
    <text evidence="17">The sequence shown here is derived from an EMBL/GenBank/DDBJ whole genome shotgun (WGS) entry which is preliminary data.</text>
</comment>
<evidence type="ECO:0000259" key="16">
    <source>
        <dbReference type="PROSITE" id="PS50110"/>
    </source>
</evidence>
<dbReference type="PANTHER" id="PTHR43547">
    <property type="entry name" value="TWO-COMPONENT HISTIDINE KINASE"/>
    <property type="match status" value="1"/>
</dbReference>
<evidence type="ECO:0000256" key="12">
    <source>
        <dbReference type="PROSITE-ProRule" id="PRU00169"/>
    </source>
</evidence>
<keyword evidence="7" id="KW-0067">ATP-binding</keyword>
<evidence type="ECO:0000256" key="7">
    <source>
        <dbReference type="ARBA" id="ARBA00022840"/>
    </source>
</evidence>
<dbReference type="PROSITE" id="PS50109">
    <property type="entry name" value="HIS_KIN"/>
    <property type="match status" value="1"/>
</dbReference>
<evidence type="ECO:0000256" key="8">
    <source>
        <dbReference type="ARBA" id="ARBA00023012"/>
    </source>
</evidence>
<dbReference type="SUPFAM" id="SSF63829">
    <property type="entry name" value="Calcium-dependent phosphotriesterase"/>
    <property type="match status" value="3"/>
</dbReference>
<dbReference type="Pfam" id="PF00072">
    <property type="entry name" value="Response_reg"/>
    <property type="match status" value="1"/>
</dbReference>
<dbReference type="RefSeq" id="WP_147765995.1">
    <property type="nucleotide sequence ID" value="NZ_VRKQ01000008.1"/>
</dbReference>
<keyword evidence="6" id="KW-0418">Kinase</keyword>
<evidence type="ECO:0000259" key="14">
    <source>
        <dbReference type="PROSITE" id="PS01124"/>
    </source>
</evidence>
<reference evidence="17 18" key="1">
    <citation type="submission" date="2019-08" db="EMBL/GenBank/DDBJ databases">
        <title>Seonamhaeicola sediminis sp. nov., isolated from marine sediment.</title>
        <authorList>
            <person name="Cao W.R."/>
        </authorList>
    </citation>
    <scope>NUCLEOTIDE SEQUENCE [LARGE SCALE GENOMIC DNA]</scope>
    <source>
        <strain evidence="17 18">1505</strain>
    </source>
</reference>
<dbReference type="InterPro" id="IPR001789">
    <property type="entry name" value="Sig_transdc_resp-reg_receiver"/>
</dbReference>
<dbReference type="InterPro" id="IPR015943">
    <property type="entry name" value="WD40/YVTN_repeat-like_dom_sf"/>
</dbReference>
<evidence type="ECO:0000256" key="11">
    <source>
        <dbReference type="ARBA" id="ARBA00023163"/>
    </source>
</evidence>
<dbReference type="Pfam" id="PF07494">
    <property type="entry name" value="Reg_prop"/>
    <property type="match status" value="6"/>
</dbReference>
<dbReference type="CDD" id="cd00082">
    <property type="entry name" value="HisKA"/>
    <property type="match status" value="1"/>
</dbReference>
<keyword evidence="13" id="KW-0812">Transmembrane</keyword>
<evidence type="ECO:0000256" key="1">
    <source>
        <dbReference type="ARBA" id="ARBA00000085"/>
    </source>
</evidence>
<dbReference type="SUPFAM" id="SSF46689">
    <property type="entry name" value="Homeodomain-like"/>
    <property type="match status" value="1"/>
</dbReference>
<dbReference type="Pfam" id="PF00512">
    <property type="entry name" value="HisKA"/>
    <property type="match status" value="1"/>
</dbReference>
<dbReference type="Gene3D" id="1.10.10.60">
    <property type="entry name" value="Homeodomain-like"/>
    <property type="match status" value="1"/>
</dbReference>
<dbReference type="SUPFAM" id="SSF52172">
    <property type="entry name" value="CheY-like"/>
    <property type="match status" value="1"/>
</dbReference>
<evidence type="ECO:0000313" key="18">
    <source>
        <dbReference type="Proteomes" id="UP000321080"/>
    </source>
</evidence>
<dbReference type="Pfam" id="PF02518">
    <property type="entry name" value="HATPase_c"/>
    <property type="match status" value="1"/>
</dbReference>
<dbReference type="InterPro" id="IPR036097">
    <property type="entry name" value="HisK_dim/P_sf"/>
</dbReference>
<dbReference type="EMBL" id="VRKQ01000008">
    <property type="protein sequence ID" value="TXG38643.1"/>
    <property type="molecule type" value="Genomic_DNA"/>
</dbReference>
<comment type="catalytic activity">
    <reaction evidence="1">
        <text>ATP + protein L-histidine = ADP + protein N-phospho-L-histidine.</text>
        <dbReference type="EC" id="2.7.13.3"/>
    </reaction>
</comment>
<dbReference type="InterPro" id="IPR018060">
    <property type="entry name" value="HTH_AraC"/>
</dbReference>
<keyword evidence="3 12" id="KW-0597">Phosphoprotein</keyword>
<protein>
    <recommendedName>
        <fullName evidence="2">histidine kinase</fullName>
        <ecNumber evidence="2">2.7.13.3</ecNumber>
    </recommendedName>
</protein>
<dbReference type="OrthoDB" id="358279at2"/>
<evidence type="ECO:0000256" key="4">
    <source>
        <dbReference type="ARBA" id="ARBA00022679"/>
    </source>
</evidence>
<dbReference type="InterPro" id="IPR003661">
    <property type="entry name" value="HisK_dim/P_dom"/>
</dbReference>
<dbReference type="InterPro" id="IPR003594">
    <property type="entry name" value="HATPase_dom"/>
</dbReference>
<dbReference type="PROSITE" id="PS00041">
    <property type="entry name" value="HTH_ARAC_FAMILY_1"/>
    <property type="match status" value="1"/>
</dbReference>
<keyword evidence="11" id="KW-0804">Transcription</keyword>
<dbReference type="SMART" id="SM00342">
    <property type="entry name" value="HTH_ARAC"/>
    <property type="match status" value="1"/>
</dbReference>
<dbReference type="Gene3D" id="2.60.40.10">
    <property type="entry name" value="Immunoglobulins"/>
    <property type="match status" value="1"/>
</dbReference>
<keyword evidence="8" id="KW-0902">Two-component regulatory system</keyword>
<dbReference type="InterPro" id="IPR009057">
    <property type="entry name" value="Homeodomain-like_sf"/>
</dbReference>
<feature type="domain" description="HTH araC/xylS-type" evidence="14">
    <location>
        <begin position="1308"/>
        <end position="1407"/>
    </location>
</feature>
<evidence type="ECO:0000256" key="3">
    <source>
        <dbReference type="ARBA" id="ARBA00022553"/>
    </source>
</evidence>
<dbReference type="PROSITE" id="PS01124">
    <property type="entry name" value="HTH_ARAC_FAMILY_2"/>
    <property type="match status" value="1"/>
</dbReference>
<dbReference type="InterPro" id="IPR005467">
    <property type="entry name" value="His_kinase_dom"/>
</dbReference>
<dbReference type="SUPFAM" id="SSF55874">
    <property type="entry name" value="ATPase domain of HSP90 chaperone/DNA topoisomerase II/histidine kinase"/>
    <property type="match status" value="1"/>
</dbReference>
<evidence type="ECO:0000256" key="5">
    <source>
        <dbReference type="ARBA" id="ARBA00022741"/>
    </source>
</evidence>
<dbReference type="SMART" id="SM00388">
    <property type="entry name" value="HisKA"/>
    <property type="match status" value="1"/>
</dbReference>
<evidence type="ECO:0000256" key="6">
    <source>
        <dbReference type="ARBA" id="ARBA00022777"/>
    </source>
</evidence>
<proteinExistence type="predicted"/>
<dbReference type="Pfam" id="PF07495">
    <property type="entry name" value="Y_Y_Y"/>
    <property type="match status" value="1"/>
</dbReference>
<keyword evidence="9" id="KW-0805">Transcription regulation</keyword>
<dbReference type="FunFam" id="3.30.565.10:FF:000037">
    <property type="entry name" value="Hybrid sensor histidine kinase/response regulator"/>
    <property type="match status" value="1"/>
</dbReference>
<dbReference type="PROSITE" id="PS50110">
    <property type="entry name" value="RESPONSE_REGULATORY"/>
    <property type="match status" value="1"/>
</dbReference>
<dbReference type="InterPro" id="IPR036890">
    <property type="entry name" value="HATPase_C_sf"/>
</dbReference>
<evidence type="ECO:0000256" key="9">
    <source>
        <dbReference type="ARBA" id="ARBA00023015"/>
    </source>
</evidence>
<dbReference type="Gene3D" id="1.10.287.130">
    <property type="match status" value="1"/>
</dbReference>
<sequence>MIKFLSFFYMFFNRGFCIFLLLFACSIICAQSPELKFEHFIDDKGLTQNTIMDVAQDKDGFLWIGTANGLYKYDGQRFTIYRNNPNQPNSIVNNVIHKLEVDENNVLWIGTVGGLCAYNVKKQQFFNSNKDLSDKDITAIYTDKSDGSVWVGTNKSGVYHISKPDTEEESVEHFIYQPNQTNTINSNTVLSIAKDRYDNLWIGTDKGVNRMFMSTSDSKNFMHVKGFDKPVNSMLLDKKGRLWLGERGTGVWSLEKPTSVHALDKISFKKHDLNLDTFYEDFGKINGIEEDVNGKLWIGVYGYGLYHLNTETADFNMYTPNDMYEESLSNRRIQTLLIDKTNVIWVGTEVGGLNKSDLQKKDIYFLSRNMRTNNTLSNASVNAILEDDDFLWIGTENGLNQIEFKDNYKLPSIKHHLYEKDSESNKSIKLQSIKSIFKDNDGDYWMGKDVITHMSVNDASKKVSITETDLSFPNVFSILQDRQGALWFGSFGSGLVKWEKKWKSNNDFDFSNAKHYKSDLNNEYSIGGDFVSCLFEDSKGNLWVGALQGGLSVLVKGKNGNNDRFVTYSHNLNNPNSLSHNSVFAIHEDKDGNYWIGTFGGGLNKMILSENGNPVFEHFSEEDGLANNAVYGILEDESGKLWMSTDNGISCFNPKDKTFKNFNKGDGLQSNNFRKNAYYKNKHDYLFFGGLRGLNIFHPKNLKDNDILAEPKLTGFKIKNELVEIGKEYNGRVILNHEKSDLGDDLVKLKHHENTLTFEFAALHYAAPEKNKFQYQLVGFDNVWQDAKGLSFAHYTNLSPGTYTFIVKASNNDGVWSEVSTLFNFRISPPFWYTWWAFVLYILLLTGVIFAIISYLSLQEKEKAAVKVQKEIEQVNRLKLQFFTNISHEFKTPITLILNPIEELLESIGSNVSMKPKLQIIQRNANSLLRLVHQLMEFRKIEVGETKLGATKSNIVNFVREMTYSFKSSAKKNELDISFESDLKTSEIWFDWDKLEKILNNLIFNAIKFTNPGGQIKVIVSKDIGTNEIKINDKDFSVNYLKIEVEDDGVGISKEELPFVFHRFYQVNQTRKRTRKGSGIGLAITKDLVELHHGIIEVDSIQGKGTTFTIKLPMGSEHLLPEEMIETAVSDVVTNFDVELEESMEELEFDQDSAEAKLENTVLVVDDNLDIRLLIKEGFLGSYNVLVAENGKEGLNIALKEMPDLIISDILMPEMDGIELCGALKTNIRTSHIPIILLTALNSVEHRIEGLESGADAYIPKPFKMKLLSVRAEKLIETRDLMRKRFQTEKELTPEKVTLNSLDEEFLKKIMDLMEENMSNDSYWVDDLVSDMNTSRSTFFRKLKKLTGQSPNDFIRMVRLKRAAQLLEQNELTIAQVSYRVGFADPGYFGKCFRKFFGDSPSNFVKKKTLS</sequence>
<dbReference type="SMART" id="SM00448">
    <property type="entry name" value="REC"/>
    <property type="match status" value="1"/>
</dbReference>
<dbReference type="Proteomes" id="UP000321080">
    <property type="component" value="Unassembled WGS sequence"/>
</dbReference>
<dbReference type="FunFam" id="1.10.287.130:FF:000045">
    <property type="entry name" value="Two-component system sensor histidine kinase/response regulator"/>
    <property type="match status" value="1"/>
</dbReference>
<evidence type="ECO:0000256" key="2">
    <source>
        <dbReference type="ARBA" id="ARBA00012438"/>
    </source>
</evidence>
<keyword evidence="10" id="KW-0238">DNA-binding</keyword>
<feature type="domain" description="Histidine kinase" evidence="15">
    <location>
        <begin position="885"/>
        <end position="1116"/>
    </location>
</feature>
<keyword evidence="18" id="KW-1185">Reference proteome</keyword>
<dbReference type="InterPro" id="IPR011123">
    <property type="entry name" value="Y_Y_Y"/>
</dbReference>
<keyword evidence="5" id="KW-0547">Nucleotide-binding</keyword>
<gene>
    <name evidence="17" type="ORF">FUA22_01800</name>
</gene>
<feature type="domain" description="Response regulatory" evidence="16">
    <location>
        <begin position="1161"/>
        <end position="1276"/>
    </location>
</feature>
<dbReference type="SUPFAM" id="SSF47384">
    <property type="entry name" value="Homodimeric domain of signal transducing histidine kinase"/>
    <property type="match status" value="1"/>
</dbReference>
<dbReference type="GO" id="GO:0003700">
    <property type="term" value="F:DNA-binding transcription factor activity"/>
    <property type="evidence" value="ECO:0007669"/>
    <property type="project" value="InterPro"/>
</dbReference>
<evidence type="ECO:0000256" key="13">
    <source>
        <dbReference type="SAM" id="Phobius"/>
    </source>
</evidence>
<dbReference type="Gene3D" id="3.30.565.10">
    <property type="entry name" value="Histidine kinase-like ATPase, C-terminal domain"/>
    <property type="match status" value="1"/>
</dbReference>
<evidence type="ECO:0000313" key="17">
    <source>
        <dbReference type="EMBL" id="TXG38643.1"/>
    </source>
</evidence>
<dbReference type="PRINTS" id="PR00344">
    <property type="entry name" value="BCTRLSENSOR"/>
</dbReference>
<dbReference type="InterPro" id="IPR004358">
    <property type="entry name" value="Sig_transdc_His_kin-like_C"/>
</dbReference>